<dbReference type="EMBL" id="JBIQWL010000002">
    <property type="protein sequence ID" value="MFH8250398.1"/>
    <property type="molecule type" value="Genomic_DNA"/>
</dbReference>
<feature type="transmembrane region" description="Helical" evidence="2">
    <location>
        <begin position="46"/>
        <end position="65"/>
    </location>
</feature>
<feature type="transmembrane region" description="Helical" evidence="2">
    <location>
        <begin position="169"/>
        <end position="190"/>
    </location>
</feature>
<protein>
    <recommendedName>
        <fullName evidence="5">PH domain-containing protein</fullName>
    </recommendedName>
</protein>
<evidence type="ECO:0000313" key="4">
    <source>
        <dbReference type="Proteomes" id="UP001610861"/>
    </source>
</evidence>
<feature type="transmembrane region" description="Helical" evidence="2">
    <location>
        <begin position="12"/>
        <end position="34"/>
    </location>
</feature>
<keyword evidence="2" id="KW-0472">Membrane</keyword>
<comment type="caution">
    <text evidence="3">The sequence shown here is derived from an EMBL/GenBank/DDBJ whole genome shotgun (WGS) entry which is preliminary data.</text>
</comment>
<dbReference type="RefSeq" id="WP_396640329.1">
    <property type="nucleotide sequence ID" value="NZ_JBIQWL010000002.1"/>
</dbReference>
<evidence type="ECO:0000313" key="3">
    <source>
        <dbReference type="EMBL" id="MFH8250398.1"/>
    </source>
</evidence>
<keyword evidence="4" id="KW-1185">Reference proteome</keyword>
<evidence type="ECO:0008006" key="5">
    <source>
        <dbReference type="Google" id="ProtNLM"/>
    </source>
</evidence>
<reference evidence="3 4" key="1">
    <citation type="submission" date="2024-09" db="EMBL/GenBank/DDBJ databases">
        <authorList>
            <person name="Pan X."/>
        </authorList>
    </citation>
    <scope>NUCLEOTIDE SEQUENCE [LARGE SCALE GENOMIC DNA]</scope>
    <source>
        <strain evidence="3 4">B2969</strain>
    </source>
</reference>
<keyword evidence="2" id="KW-1133">Transmembrane helix</keyword>
<organism evidence="3 4">
    <name type="scientific">Microbacterium alkaliflavum</name>
    <dbReference type="NCBI Taxonomy" id="3248839"/>
    <lineage>
        <taxon>Bacteria</taxon>
        <taxon>Bacillati</taxon>
        <taxon>Actinomycetota</taxon>
        <taxon>Actinomycetes</taxon>
        <taxon>Micrococcales</taxon>
        <taxon>Microbacteriaceae</taxon>
        <taxon>Microbacterium</taxon>
    </lineage>
</organism>
<feature type="region of interest" description="Disordered" evidence="1">
    <location>
        <begin position="115"/>
        <end position="138"/>
    </location>
</feature>
<evidence type="ECO:0000256" key="1">
    <source>
        <dbReference type="SAM" id="MobiDB-lite"/>
    </source>
</evidence>
<sequence length="191" mass="20885">MTQLPGGGRPRTFRSGTAIFGMLGSVVVAALLLIDAFVRGGFVEGMLITPWVLLVLWGVYVFFYAPNVRTDASGIRLHNVLTIIDIPWGRVADVRLRWQVEVVLEDGRVVSGFGGPTRGRATKRRSIAAETDESTPPAPVREVGLIQEEWNRARERGTDDAPMRRRADVVALIAFAVIAAWCIIAVVVAYG</sequence>
<keyword evidence="2" id="KW-0812">Transmembrane</keyword>
<gene>
    <name evidence="3" type="ORF">ACH3VR_08555</name>
</gene>
<evidence type="ECO:0000256" key="2">
    <source>
        <dbReference type="SAM" id="Phobius"/>
    </source>
</evidence>
<dbReference type="Proteomes" id="UP001610861">
    <property type="component" value="Unassembled WGS sequence"/>
</dbReference>
<proteinExistence type="predicted"/>
<name>A0ABW7Q7N0_9MICO</name>
<accession>A0ABW7Q7N0</accession>